<dbReference type="EMBL" id="DVNC01000015">
    <property type="protein sequence ID" value="HIU52748.1"/>
    <property type="molecule type" value="Genomic_DNA"/>
</dbReference>
<feature type="transmembrane region" description="Helical" evidence="1">
    <location>
        <begin position="88"/>
        <end position="108"/>
    </location>
</feature>
<gene>
    <name evidence="2" type="ORF">IAD20_01550</name>
</gene>
<keyword evidence="1" id="KW-0472">Membrane</keyword>
<keyword evidence="1" id="KW-1133">Transmembrane helix</keyword>
<feature type="transmembrane region" description="Helical" evidence="1">
    <location>
        <begin position="39"/>
        <end position="56"/>
    </location>
</feature>
<name>A0A9D1SAS7_9PROT</name>
<organism evidence="2 3">
    <name type="scientific">Candidatus Scatocola faecipullorum</name>
    <dbReference type="NCBI Taxonomy" id="2840917"/>
    <lineage>
        <taxon>Bacteria</taxon>
        <taxon>Pseudomonadati</taxon>
        <taxon>Pseudomonadota</taxon>
        <taxon>Alphaproteobacteria</taxon>
        <taxon>Rhodospirillales</taxon>
        <taxon>Rhodospirillaceae</taxon>
        <taxon>Rhodospirillaceae incertae sedis</taxon>
        <taxon>Candidatus Scatocola</taxon>
    </lineage>
</organism>
<evidence type="ECO:0000313" key="3">
    <source>
        <dbReference type="Proteomes" id="UP000824107"/>
    </source>
</evidence>
<reference evidence="2" key="2">
    <citation type="journal article" date="2021" name="PeerJ">
        <title>Extensive microbial diversity within the chicken gut microbiome revealed by metagenomics and culture.</title>
        <authorList>
            <person name="Gilroy R."/>
            <person name="Ravi A."/>
            <person name="Getino M."/>
            <person name="Pursley I."/>
            <person name="Horton D.L."/>
            <person name="Alikhan N.F."/>
            <person name="Baker D."/>
            <person name="Gharbi K."/>
            <person name="Hall N."/>
            <person name="Watson M."/>
            <person name="Adriaenssens E.M."/>
            <person name="Foster-Nyarko E."/>
            <person name="Jarju S."/>
            <person name="Secka A."/>
            <person name="Antonio M."/>
            <person name="Oren A."/>
            <person name="Chaudhuri R.R."/>
            <person name="La Ragione R."/>
            <person name="Hildebrand F."/>
            <person name="Pallen M.J."/>
        </authorList>
    </citation>
    <scope>NUCLEOTIDE SEQUENCE</scope>
    <source>
        <strain evidence="2">ChiW3-316</strain>
    </source>
</reference>
<feature type="transmembrane region" description="Helical" evidence="1">
    <location>
        <begin position="7"/>
        <end position="33"/>
    </location>
</feature>
<accession>A0A9D1SAS7</accession>
<keyword evidence="1" id="KW-0812">Transmembrane</keyword>
<comment type="caution">
    <text evidence="2">The sequence shown here is derived from an EMBL/GenBank/DDBJ whole genome shotgun (WGS) entry which is preliminary data.</text>
</comment>
<evidence type="ECO:0000313" key="2">
    <source>
        <dbReference type="EMBL" id="HIU52748.1"/>
    </source>
</evidence>
<feature type="transmembrane region" description="Helical" evidence="1">
    <location>
        <begin position="63"/>
        <end position="82"/>
    </location>
</feature>
<sequence>MSKKQTYLYILAAGIILILAGFFMHISLITSAYHTIGKMVANPLVFGPAAVCAFIFMGNGRYWLINLACALIASLIIQYFVIGHGAGIYTILYRAAAFLIVVYFLNLLKIILAK</sequence>
<dbReference type="AlphaFoldDB" id="A0A9D1SAS7"/>
<proteinExistence type="predicted"/>
<evidence type="ECO:0000256" key="1">
    <source>
        <dbReference type="SAM" id="Phobius"/>
    </source>
</evidence>
<protein>
    <submittedName>
        <fullName evidence="2">Uncharacterized protein</fullName>
    </submittedName>
</protein>
<dbReference type="Proteomes" id="UP000824107">
    <property type="component" value="Unassembled WGS sequence"/>
</dbReference>
<reference evidence="2" key="1">
    <citation type="submission" date="2020-10" db="EMBL/GenBank/DDBJ databases">
        <authorList>
            <person name="Gilroy R."/>
        </authorList>
    </citation>
    <scope>NUCLEOTIDE SEQUENCE</scope>
    <source>
        <strain evidence="2">ChiW3-316</strain>
    </source>
</reference>